<name>A0A7N2RBG7_QUELO</name>
<sequence>MGIREELHPILCGEYLKLPSACYTLSVDEQRDFCGFLKEVKFPDGYSSNIARCVNIKDRKIYGLKSHDCHILLETLLPLAIDGLLPEEVSAKVSKPLIVLSNFFKALCSKVLSVDDLEKMESQIAIALCQLEMIFPPLFFDFMMHLPIHLVGEAMIAGPVQYRWMHPIERYLQTLKNYVRNPACSEGSIAEGYLIDECLTFCSKYEGLPIFSPIGRALGRGYDERKVSKQLLDLAHGP</sequence>
<dbReference type="OMA" id="ERYMNIL"/>
<feature type="domain" description="DUF4218" evidence="1">
    <location>
        <begin position="107"/>
        <end position="205"/>
    </location>
</feature>
<dbReference type="AlphaFoldDB" id="A0A7N2RBG7"/>
<dbReference type="PANTHER" id="PTHR48258:SF4">
    <property type="entry name" value="DUF4216 DOMAIN-CONTAINING PROTEIN"/>
    <property type="match status" value="1"/>
</dbReference>
<organism evidence="2 3">
    <name type="scientific">Quercus lobata</name>
    <name type="common">Valley oak</name>
    <dbReference type="NCBI Taxonomy" id="97700"/>
    <lineage>
        <taxon>Eukaryota</taxon>
        <taxon>Viridiplantae</taxon>
        <taxon>Streptophyta</taxon>
        <taxon>Embryophyta</taxon>
        <taxon>Tracheophyta</taxon>
        <taxon>Spermatophyta</taxon>
        <taxon>Magnoliopsida</taxon>
        <taxon>eudicotyledons</taxon>
        <taxon>Gunneridae</taxon>
        <taxon>Pentapetalae</taxon>
        <taxon>rosids</taxon>
        <taxon>fabids</taxon>
        <taxon>Fagales</taxon>
        <taxon>Fagaceae</taxon>
        <taxon>Quercus</taxon>
    </lineage>
</organism>
<protein>
    <recommendedName>
        <fullName evidence="1">DUF4218 domain-containing protein</fullName>
    </recommendedName>
</protein>
<dbReference type="Pfam" id="PF13960">
    <property type="entry name" value="DUF4218"/>
    <property type="match status" value="1"/>
</dbReference>
<reference evidence="2 3" key="1">
    <citation type="journal article" date="2016" name="G3 (Bethesda)">
        <title>First Draft Assembly and Annotation of the Genome of a California Endemic Oak Quercus lobata Nee (Fagaceae).</title>
        <authorList>
            <person name="Sork V.L."/>
            <person name="Fitz-Gibbon S.T."/>
            <person name="Puiu D."/>
            <person name="Crepeau M."/>
            <person name="Gugger P.F."/>
            <person name="Sherman R."/>
            <person name="Stevens K."/>
            <person name="Langley C.H."/>
            <person name="Pellegrini M."/>
            <person name="Salzberg S.L."/>
        </authorList>
    </citation>
    <scope>NUCLEOTIDE SEQUENCE [LARGE SCALE GENOMIC DNA]</scope>
    <source>
        <strain evidence="2 3">cv. SW786</strain>
    </source>
</reference>
<dbReference type="InterPro" id="IPR025452">
    <property type="entry name" value="DUF4218"/>
</dbReference>
<evidence type="ECO:0000313" key="3">
    <source>
        <dbReference type="Proteomes" id="UP000594261"/>
    </source>
</evidence>
<proteinExistence type="predicted"/>
<evidence type="ECO:0000313" key="2">
    <source>
        <dbReference type="EnsemblPlants" id="QL10p007184:mrna:CDS:1"/>
    </source>
</evidence>
<dbReference type="Gramene" id="QL10p007184:mrna">
    <property type="protein sequence ID" value="QL10p007184:mrna:CDS:1"/>
    <property type="gene ID" value="QL10p007184"/>
</dbReference>
<dbReference type="EMBL" id="LRBV02000010">
    <property type="status" value="NOT_ANNOTATED_CDS"/>
    <property type="molecule type" value="Genomic_DNA"/>
</dbReference>
<accession>A0A7N2RBG7</accession>
<dbReference type="InParanoid" id="A0A7N2RBG7"/>
<reference evidence="2" key="2">
    <citation type="submission" date="2021-01" db="UniProtKB">
        <authorList>
            <consortium name="EnsemblPlants"/>
        </authorList>
    </citation>
    <scope>IDENTIFICATION</scope>
</reference>
<keyword evidence="3" id="KW-1185">Reference proteome</keyword>
<dbReference type="Proteomes" id="UP000594261">
    <property type="component" value="Chromosome 10"/>
</dbReference>
<dbReference type="PANTHER" id="PTHR48258">
    <property type="entry name" value="DUF4218 DOMAIN-CONTAINING PROTEIN-RELATED"/>
    <property type="match status" value="1"/>
</dbReference>
<dbReference type="EnsemblPlants" id="QL10p007184:mrna">
    <property type="protein sequence ID" value="QL10p007184:mrna:CDS:1"/>
    <property type="gene ID" value="QL10p007184"/>
</dbReference>
<evidence type="ECO:0000259" key="1">
    <source>
        <dbReference type="Pfam" id="PF13960"/>
    </source>
</evidence>